<feature type="domain" description="Alpha-L-rhamnosidase C-terminal" evidence="2">
    <location>
        <begin position="717"/>
        <end position="785"/>
    </location>
</feature>
<reference evidence="3" key="1">
    <citation type="submission" date="2021-12" db="EMBL/GenBank/DDBJ databases">
        <title>Curvularia clavata genome.</title>
        <authorList>
            <person name="Cao Y."/>
        </authorList>
    </citation>
    <scope>NUCLEOTIDE SEQUENCE</scope>
    <source>
        <strain evidence="3">Yc1106</strain>
    </source>
</reference>
<gene>
    <name evidence="3" type="ORF">yc1106_07696</name>
</gene>
<feature type="signal peptide" evidence="1">
    <location>
        <begin position="1"/>
        <end position="19"/>
    </location>
</feature>
<dbReference type="PANTHER" id="PTHR34987:SF4">
    <property type="entry name" value="ALPHA-L-RHAMNOSIDASE C-TERMINAL DOMAIN-CONTAINING PROTEIN"/>
    <property type="match status" value="1"/>
</dbReference>
<evidence type="ECO:0000256" key="1">
    <source>
        <dbReference type="SAM" id="SignalP"/>
    </source>
</evidence>
<dbReference type="EMBL" id="CP089279">
    <property type="protein sequence ID" value="USP80422.1"/>
    <property type="molecule type" value="Genomic_DNA"/>
</dbReference>
<dbReference type="AlphaFoldDB" id="A0A9Q9DV32"/>
<sequence length="817" mass="88669">MRCFELSSICLAWYVVCFAASVVGEQHIYAKSKAEKADDIIYGSKETITLSGLSAVTAVEILDYGVNVEKFPTFEVVSVSGDVSGFEIRYSETRDVLEAIPGGDGPVAFVAAMDTYRVNIYSDIAGPTRHENRLIQGGFRYQELRLTTAGKIVLNRIGVRPMISNIPVTSLPGSFDCSDKSITQIWRTGARTIQLNQIPANSIPPFWNITPEGSYVSSQAPQSRYGPAFTSLSMYEMWFDVKPIIGGFSFSVLADTLNTGIYIWFNLANGTVSANAGATEATSDFLASATLAANVTFGEWHNVNAKVNHTDIDISIDGFEVLRFNQTSSFYGSFGMGAVHGQSAIFKNLKVSTFEGASIYSSPLTDTTFLSDFLMGTNPLDTIVDGSKRDRIAYTGDLDIAVGVAMVSTYGLYYVQGTLDLFASYQLTPGFFVPNVKIQQRPRTEPIEADITGLIGYSFNLLCAVSRFYQLTGDLELAKTWAPRIIRMLNWADCQTLPNGLFNVSNPSFGGDWNHYDPPQSGVSTNFNMIYAYALQSSLPVLADAGFNKTVFSSRLHALRTSINSHLWNDDLDVYHISESIRDGYGQDSNTLAILAGVTGAIDKSSRVLRSLNKLSTIYGPLAFSEAAVTAGFRNLISPYASAYHLRAAFLVGDGGVAKTLLQTLWNPMANPTSTNYTGCFWEVLSADGGPGLGEGTSLCHAWGAGPTGELSTYVLGIQPMKPGFSEWLVSPVTMGLSWAYGTIPVPNGTINVSWNATNEAINHIEVEAPAGTRGIIQLPAPVNPCSQVWYMNGRPIAKSNTRFEVHGGKAIVLSFR</sequence>
<dbReference type="Gene3D" id="1.50.10.10">
    <property type="match status" value="1"/>
</dbReference>
<dbReference type="Proteomes" id="UP001056012">
    <property type="component" value="Chromosome 6"/>
</dbReference>
<dbReference type="PANTHER" id="PTHR34987">
    <property type="entry name" value="C, PUTATIVE (AFU_ORTHOLOGUE AFUA_3G02880)-RELATED"/>
    <property type="match status" value="1"/>
</dbReference>
<dbReference type="Pfam" id="PF17390">
    <property type="entry name" value="Bac_rhamnosid_C"/>
    <property type="match status" value="1"/>
</dbReference>
<name>A0A9Q9DV32_CURCL</name>
<dbReference type="InterPro" id="IPR008928">
    <property type="entry name" value="6-hairpin_glycosidase_sf"/>
</dbReference>
<evidence type="ECO:0000313" key="3">
    <source>
        <dbReference type="EMBL" id="USP80422.1"/>
    </source>
</evidence>
<dbReference type="GO" id="GO:0003824">
    <property type="term" value="F:catalytic activity"/>
    <property type="evidence" value="ECO:0007669"/>
    <property type="project" value="UniProtKB-ARBA"/>
</dbReference>
<proteinExistence type="predicted"/>
<accession>A0A9Q9DV32</accession>
<dbReference type="InterPro" id="IPR035398">
    <property type="entry name" value="Bac_rhamnosid_C"/>
</dbReference>
<dbReference type="InterPro" id="IPR012341">
    <property type="entry name" value="6hp_glycosidase-like_sf"/>
</dbReference>
<evidence type="ECO:0000313" key="4">
    <source>
        <dbReference type="Proteomes" id="UP001056012"/>
    </source>
</evidence>
<feature type="chain" id="PRO_5040495466" description="Alpha-L-rhamnosidase C-terminal domain-containing protein" evidence="1">
    <location>
        <begin position="20"/>
        <end position="817"/>
    </location>
</feature>
<dbReference type="VEuPathDB" id="FungiDB:yc1106_07696"/>
<keyword evidence="4" id="KW-1185">Reference proteome</keyword>
<evidence type="ECO:0000259" key="2">
    <source>
        <dbReference type="Pfam" id="PF17390"/>
    </source>
</evidence>
<keyword evidence="1" id="KW-0732">Signal</keyword>
<dbReference type="SUPFAM" id="SSF48208">
    <property type="entry name" value="Six-hairpin glycosidases"/>
    <property type="match status" value="1"/>
</dbReference>
<organism evidence="3 4">
    <name type="scientific">Curvularia clavata</name>
    <dbReference type="NCBI Taxonomy" id="95742"/>
    <lineage>
        <taxon>Eukaryota</taxon>
        <taxon>Fungi</taxon>
        <taxon>Dikarya</taxon>
        <taxon>Ascomycota</taxon>
        <taxon>Pezizomycotina</taxon>
        <taxon>Dothideomycetes</taxon>
        <taxon>Pleosporomycetidae</taxon>
        <taxon>Pleosporales</taxon>
        <taxon>Pleosporineae</taxon>
        <taxon>Pleosporaceae</taxon>
        <taxon>Curvularia</taxon>
    </lineage>
</organism>
<protein>
    <recommendedName>
        <fullName evidence="2">Alpha-L-rhamnosidase C-terminal domain-containing protein</fullName>
    </recommendedName>
</protein>
<dbReference type="Gene3D" id="2.60.420.10">
    <property type="entry name" value="Maltose phosphorylase, domain 3"/>
    <property type="match status" value="1"/>
</dbReference>
<dbReference type="Gene3D" id="2.60.120.560">
    <property type="entry name" value="Exo-inulinase, domain 1"/>
    <property type="match status" value="1"/>
</dbReference>
<dbReference type="GO" id="GO:0005975">
    <property type="term" value="P:carbohydrate metabolic process"/>
    <property type="evidence" value="ECO:0007669"/>
    <property type="project" value="InterPro"/>
</dbReference>
<dbReference type="OrthoDB" id="10036721at2759"/>